<dbReference type="AlphaFoldDB" id="A0A969W7L5"/>
<organism evidence="1 2">
    <name type="scientific">Solimonas marina</name>
    <dbReference type="NCBI Taxonomy" id="2714601"/>
    <lineage>
        <taxon>Bacteria</taxon>
        <taxon>Pseudomonadati</taxon>
        <taxon>Pseudomonadota</taxon>
        <taxon>Gammaproteobacteria</taxon>
        <taxon>Nevskiales</taxon>
        <taxon>Nevskiaceae</taxon>
        <taxon>Solimonas</taxon>
    </lineage>
</organism>
<reference evidence="1" key="1">
    <citation type="submission" date="2020-03" db="EMBL/GenBank/DDBJ databases">
        <title>Solimonas marina sp. nov., isolated from deep seawater of the Pacific Ocean.</title>
        <authorList>
            <person name="Liu X."/>
            <person name="Lai Q."/>
            <person name="Sun F."/>
            <person name="Gai Y."/>
            <person name="Li G."/>
            <person name="Shao Z."/>
        </authorList>
    </citation>
    <scope>NUCLEOTIDE SEQUENCE</scope>
    <source>
        <strain evidence="1">C16B3</strain>
    </source>
</reference>
<sequence length="199" mass="21506">MAATPGAAVKLRRWSFALLIAAIVLQWALPAQLAWRSASVLRDGTRYYLRTAPVDPADAFRGRYIALRFADAQTTLPASGDVEAGTTVYVPLIVGKDRFARFGAASLTPPARGDYLRALIASVDSGGRATLQLPFDRYYLDESVAAAADRAYRAANRSGAPSEAYVTIRVHDGDAVLESLFIDNQPIRRYLDAQAKASG</sequence>
<keyword evidence="2" id="KW-1185">Reference proteome</keyword>
<evidence type="ECO:0000313" key="2">
    <source>
        <dbReference type="Proteomes" id="UP000653472"/>
    </source>
</evidence>
<dbReference type="InterPro" id="IPR025833">
    <property type="entry name" value="GDYXXLXY"/>
</dbReference>
<protein>
    <submittedName>
        <fullName evidence="1">GDYXXLXY domain-containing protein</fullName>
    </submittedName>
</protein>
<dbReference type="Proteomes" id="UP000653472">
    <property type="component" value="Unassembled WGS sequence"/>
</dbReference>
<gene>
    <name evidence="1" type="ORF">G7Y82_03520</name>
</gene>
<accession>A0A969W7L5</accession>
<dbReference type="EMBL" id="JAAVXB010000002">
    <property type="protein sequence ID" value="NKF21374.1"/>
    <property type="molecule type" value="Genomic_DNA"/>
</dbReference>
<proteinExistence type="predicted"/>
<comment type="caution">
    <text evidence="1">The sequence shown here is derived from an EMBL/GenBank/DDBJ whole genome shotgun (WGS) entry which is preliminary data.</text>
</comment>
<dbReference type="Pfam" id="PF14345">
    <property type="entry name" value="GDYXXLXY"/>
    <property type="match status" value="1"/>
</dbReference>
<name>A0A969W7L5_9GAMM</name>
<evidence type="ECO:0000313" key="1">
    <source>
        <dbReference type="EMBL" id="NKF21374.1"/>
    </source>
</evidence>
<dbReference type="RefSeq" id="WP_168146646.1">
    <property type="nucleotide sequence ID" value="NZ_JAAVXB010000002.1"/>
</dbReference>